<protein>
    <submittedName>
        <fullName evidence="2">Uncharacterized protein</fullName>
    </submittedName>
</protein>
<evidence type="ECO:0000256" key="1">
    <source>
        <dbReference type="SAM" id="Coils"/>
    </source>
</evidence>
<sequence length="295" mass="34554">MNLKQEKAQIARLRKAPWRESEARAALKMDWMQEQARAEIARLREKSQHMKARGENWHKLASEKKRLQDDLEEALHLAHEAIISLEQDTDKLDQLKLKEHQLASENKELQDELQGALHEIILAHQVAQHHKDTDKLDQLTLENHQLDSENKKLQYELQDALGESQLAQRYGHRDREARIRLEEEVKNAKDQNLRLYRKYLRLKDASSDAEEMMPRMESKPIRAPCQRHEEIREQKDDITSKNPATIAKRQHTVDRFKVEQSENKTRQAQPEDALKTGKYTKGCLGGAKQTHCICF</sequence>
<accession>A0A9N7UXQ1</accession>
<keyword evidence="3" id="KW-1185">Reference proteome</keyword>
<dbReference type="EMBL" id="CADEAL010002185">
    <property type="protein sequence ID" value="CAB1438599.1"/>
    <property type="molecule type" value="Genomic_DNA"/>
</dbReference>
<evidence type="ECO:0000313" key="2">
    <source>
        <dbReference type="EMBL" id="CAB1438599.1"/>
    </source>
</evidence>
<evidence type="ECO:0000313" key="3">
    <source>
        <dbReference type="Proteomes" id="UP001153269"/>
    </source>
</evidence>
<reference evidence="2" key="1">
    <citation type="submission" date="2020-03" db="EMBL/GenBank/DDBJ databases">
        <authorList>
            <person name="Weist P."/>
        </authorList>
    </citation>
    <scope>NUCLEOTIDE SEQUENCE</scope>
</reference>
<feature type="coiled-coil region" evidence="1">
    <location>
        <begin position="85"/>
        <end position="198"/>
    </location>
</feature>
<name>A0A9N7UXQ1_PLEPL</name>
<dbReference type="AlphaFoldDB" id="A0A9N7UXQ1"/>
<organism evidence="2 3">
    <name type="scientific">Pleuronectes platessa</name>
    <name type="common">European plaice</name>
    <dbReference type="NCBI Taxonomy" id="8262"/>
    <lineage>
        <taxon>Eukaryota</taxon>
        <taxon>Metazoa</taxon>
        <taxon>Chordata</taxon>
        <taxon>Craniata</taxon>
        <taxon>Vertebrata</taxon>
        <taxon>Euteleostomi</taxon>
        <taxon>Actinopterygii</taxon>
        <taxon>Neopterygii</taxon>
        <taxon>Teleostei</taxon>
        <taxon>Neoteleostei</taxon>
        <taxon>Acanthomorphata</taxon>
        <taxon>Carangaria</taxon>
        <taxon>Pleuronectiformes</taxon>
        <taxon>Pleuronectoidei</taxon>
        <taxon>Pleuronectidae</taxon>
        <taxon>Pleuronectes</taxon>
    </lineage>
</organism>
<dbReference type="Proteomes" id="UP001153269">
    <property type="component" value="Unassembled WGS sequence"/>
</dbReference>
<comment type="caution">
    <text evidence="2">The sequence shown here is derived from an EMBL/GenBank/DDBJ whole genome shotgun (WGS) entry which is preliminary data.</text>
</comment>
<proteinExistence type="predicted"/>
<keyword evidence="1" id="KW-0175">Coiled coil</keyword>
<gene>
    <name evidence="2" type="ORF">PLEPLA_LOCUS26490</name>
</gene>